<dbReference type="Proteomes" id="UP000015104">
    <property type="component" value="Unassembled WGS sequence"/>
</dbReference>
<sequence length="1416" mass="155898">MIFTGESSKNQKRLKPQNITKACKAFPYIVDSKGAEIINPRNSILPLNHLNLANRRADNLPNESSPTFKKIKVPSSGSLNAASRISPDAGNAPKNINGTRQPKSSEVLLGGPLTSASSPSAEPESVPVASSEPTSSVTSEATPEAEAVPEPKLSSDSLKAKSEPEPEPKGEPESEPKGEPKSEPKSEPESEPKSEPESEPKGEPEAEPKPESQPEPKGEPESEPTVTKQPVPESSVEPAVGEPAAEFATVASVSAEPEAKLSSTRNSKSIDTSEASLASTPEPNAEVEPEPTKGEPEPEVKPENEPASEPEVLAKNLSKPEVEPEVVSTEPTPEGEPKPSPEPEPEVSASSPSDRTPFVAGSYSPVELDSEIKIRNKRQSDPQLSFIGSASPVKPRRATNGWQQNDYPPATDFTPKFDFHAMDCNDIVIGSAIGEYGRVLDHYTRDRSTPRLDSLFGGKDDLTAAVASESNGMTTIIFRKKLIAEELTDHSIINETIDVIWAKGQEHNNYNHNPASGLELGKAKNPNFYGQAEVKYHGHGDQRGKAEINFYETPLLEKAVDVKNVTSVEPQCNGEFRYPANCKGRACDYLFSWKYVDDFDGIDFSVSAKRVDKWTGVGFSKDLKMPKSDAVIAWVEPGGRYLMMDAWLDGYAPPKPDFRQSIFNISALAENGLITFKFSRKVDTSDSKHDISFNECVYFFYPVSGGPVDPSRKNILSHLQKPMISKDKICFAKCRPQPVPEPAPEPNGIGKTAITELSNSKPESEPKPESQPEPKPEPKPESEPKPEPKAEAEPKPVPEVGQSPKPEPAAEPNPVPESNPEPSSTPEPVNKIETKYGTVCAGEWKYPSNCTGYGCDYQIAWEYMDDTDEIMFNLQTKNTNRWTGIGFSNNKRMPNTDVILGLVEESGRFFLMDTWLDGYTSPPLDKKQDIHNSTAWRENGITNLKFYRFRKTSDPKDFEFNDTACPYFVFPIRGGVFNAVNKRIRKHEDVPIISEDRVCIRSCKPKLPSSPAPTPIPVPSPKPEIKPEIEPEEDPKPEVKPPAIEAEPQPEKPVEAKQPQSEKTTQKPPESSTSASSNTDEQPVTTIKPEENDVVSADETMVVLEIKMPNAWKSSLGQRNSPDYRKLMTKLEDQLEKELQDNGRIPKQIEVTDISGVGENGVLATVKVEVANITESRARYDKPVISIREALNETIRDGKVGNLVVDPSYLIFKSPELIDVSGESSDTKKAGLSSEQLTYLAIIVGLSSLVILCISQALCMVWREKSNKEKKIKEKAIVNSHYKDYSATTTSSAYSYENFAVQDDPDGVGYKPIGSKMNGNGNKPESGNKKKSSKGSTNGLSNYNSATVDRTDSKTSTFGYPSAYATHDRKDNNTFRYISQPQPLTPDFYFMPHQRRYSGEVVRVFVDYNNPQYMPK</sequence>
<evidence type="ECO:0000256" key="1">
    <source>
        <dbReference type="SAM" id="MobiDB-lite"/>
    </source>
</evidence>
<feature type="compositionally biased region" description="Polar residues" evidence="1">
    <location>
        <begin position="261"/>
        <end position="282"/>
    </location>
</feature>
<reference evidence="4" key="2">
    <citation type="submission" date="2015-06" db="UniProtKB">
        <authorList>
            <consortium name="EnsemblMetazoa"/>
        </authorList>
    </citation>
    <scope>IDENTIFICATION</scope>
</reference>
<accession>T1K347</accession>
<dbReference type="InterPro" id="IPR005018">
    <property type="entry name" value="DOMON_domain"/>
</dbReference>
<evidence type="ECO:0000313" key="4">
    <source>
        <dbReference type="EnsemblMetazoa" id="tetur04g07370.1"/>
    </source>
</evidence>
<dbReference type="Pfam" id="PF03351">
    <property type="entry name" value="DOMON"/>
    <property type="match status" value="3"/>
</dbReference>
<reference evidence="5" key="1">
    <citation type="submission" date="2011-08" db="EMBL/GenBank/DDBJ databases">
        <authorList>
            <person name="Rombauts S."/>
        </authorList>
    </citation>
    <scope>NUCLEOTIDE SEQUENCE</scope>
    <source>
        <strain evidence="5">London</strain>
    </source>
</reference>
<feature type="compositionally biased region" description="Low complexity" evidence="1">
    <location>
        <begin position="114"/>
        <end position="151"/>
    </location>
</feature>
<feature type="region of interest" description="Disordered" evidence="1">
    <location>
        <begin position="1310"/>
        <end position="1357"/>
    </location>
</feature>
<dbReference type="PANTHER" id="PTHR46901:SF2">
    <property type="entry name" value="GH04942P"/>
    <property type="match status" value="1"/>
</dbReference>
<evidence type="ECO:0000313" key="5">
    <source>
        <dbReference type="Proteomes" id="UP000015104"/>
    </source>
</evidence>
<evidence type="ECO:0000259" key="3">
    <source>
        <dbReference type="PROSITE" id="PS50836"/>
    </source>
</evidence>
<feature type="compositionally biased region" description="Polar residues" evidence="1">
    <location>
        <begin position="1058"/>
        <end position="1085"/>
    </location>
</feature>
<feature type="compositionally biased region" description="Pro residues" evidence="1">
    <location>
        <begin position="1008"/>
        <end position="1022"/>
    </location>
</feature>
<organism evidence="4 5">
    <name type="scientific">Tetranychus urticae</name>
    <name type="common">Two-spotted spider mite</name>
    <dbReference type="NCBI Taxonomy" id="32264"/>
    <lineage>
        <taxon>Eukaryota</taxon>
        <taxon>Metazoa</taxon>
        <taxon>Ecdysozoa</taxon>
        <taxon>Arthropoda</taxon>
        <taxon>Chelicerata</taxon>
        <taxon>Arachnida</taxon>
        <taxon>Acari</taxon>
        <taxon>Acariformes</taxon>
        <taxon>Trombidiformes</taxon>
        <taxon>Prostigmata</taxon>
        <taxon>Eleutherengona</taxon>
        <taxon>Raphignathae</taxon>
        <taxon>Tetranychoidea</taxon>
        <taxon>Tetranychidae</taxon>
        <taxon>Tetranychus</taxon>
    </lineage>
</organism>
<protein>
    <recommendedName>
        <fullName evidence="3">DOMON domain-containing protein</fullName>
    </recommendedName>
</protein>
<feature type="region of interest" description="Disordered" evidence="1">
    <location>
        <begin position="58"/>
        <end position="363"/>
    </location>
</feature>
<feature type="region of interest" description="Disordered" evidence="1">
    <location>
        <begin position="383"/>
        <end position="408"/>
    </location>
</feature>
<feature type="domain" description="DOMON" evidence="3">
    <location>
        <begin position="587"/>
        <end position="705"/>
    </location>
</feature>
<feature type="domain" description="DOMON" evidence="3">
    <location>
        <begin position="368"/>
        <end position="504"/>
    </location>
</feature>
<feature type="compositionally biased region" description="Basic and acidic residues" evidence="1">
    <location>
        <begin position="762"/>
        <end position="796"/>
    </location>
</feature>
<feature type="compositionally biased region" description="Polar residues" evidence="1">
    <location>
        <begin position="1343"/>
        <end position="1357"/>
    </location>
</feature>
<evidence type="ECO:0000256" key="2">
    <source>
        <dbReference type="SAM" id="Phobius"/>
    </source>
</evidence>
<feature type="transmembrane region" description="Helical" evidence="2">
    <location>
        <begin position="1237"/>
        <end position="1262"/>
    </location>
</feature>
<keyword evidence="2" id="KW-0812">Transmembrane</keyword>
<dbReference type="eggNOG" id="KOG4293">
    <property type="taxonomic scope" value="Eukaryota"/>
</dbReference>
<dbReference type="STRING" id="32264.T1K347"/>
<keyword evidence="5" id="KW-1185">Reference proteome</keyword>
<dbReference type="EnsemblMetazoa" id="tetur04g07370.1">
    <property type="protein sequence ID" value="tetur04g07370.1"/>
    <property type="gene ID" value="tetur04g07370"/>
</dbReference>
<proteinExistence type="predicted"/>
<feature type="region of interest" description="Disordered" evidence="1">
    <location>
        <begin position="1004"/>
        <end position="1093"/>
    </location>
</feature>
<keyword evidence="2" id="KW-1133">Transmembrane helix</keyword>
<dbReference type="PROSITE" id="PS50836">
    <property type="entry name" value="DOMON"/>
    <property type="match status" value="3"/>
</dbReference>
<keyword evidence="2" id="KW-0472">Membrane</keyword>
<dbReference type="HOGENOM" id="CLU_253371_0_0_1"/>
<dbReference type="InterPro" id="IPR045266">
    <property type="entry name" value="DOH_DOMON"/>
</dbReference>
<feature type="compositionally biased region" description="Basic and acidic residues" evidence="1">
    <location>
        <begin position="158"/>
        <end position="220"/>
    </location>
</feature>
<dbReference type="SMART" id="SM00664">
    <property type="entry name" value="DoH"/>
    <property type="match status" value="3"/>
</dbReference>
<feature type="compositionally biased region" description="Basic and acidic residues" evidence="1">
    <location>
        <begin position="290"/>
        <end position="304"/>
    </location>
</feature>
<feature type="region of interest" description="Disordered" evidence="1">
    <location>
        <begin position="735"/>
        <end position="830"/>
    </location>
</feature>
<name>T1K347_TETUR</name>
<dbReference type="EMBL" id="CAEY01001374">
    <property type="status" value="NOT_ANNOTATED_CDS"/>
    <property type="molecule type" value="Genomic_DNA"/>
</dbReference>
<feature type="compositionally biased region" description="Basic and acidic residues" evidence="1">
    <location>
        <begin position="1023"/>
        <end position="1039"/>
    </location>
</feature>
<feature type="compositionally biased region" description="Pro residues" evidence="1">
    <location>
        <begin position="805"/>
        <end position="825"/>
    </location>
</feature>
<dbReference type="PANTHER" id="PTHR46901">
    <property type="entry name" value="GH04942P"/>
    <property type="match status" value="1"/>
</dbReference>
<feature type="domain" description="DOMON" evidence="3">
    <location>
        <begin position="855"/>
        <end position="974"/>
    </location>
</feature>
<dbReference type="CDD" id="cd09631">
    <property type="entry name" value="DOMON_DOH"/>
    <property type="match status" value="3"/>
</dbReference>
<feature type="compositionally biased region" description="Polar residues" evidence="1">
    <location>
        <begin position="94"/>
        <end position="104"/>
    </location>
</feature>